<dbReference type="EMBL" id="PSZM01000034">
    <property type="protein sequence ID" value="PQL93454.1"/>
    <property type="molecule type" value="Genomic_DNA"/>
</dbReference>
<gene>
    <name evidence="9" type="ORF">C4S77_04735</name>
</gene>
<keyword evidence="7 8" id="KW-0472">Membrane</keyword>
<comment type="similarity">
    <text evidence="2">Belongs to the autoinducer-2 exporter (AI-2E) (TC 2.A.86) family.</text>
</comment>
<dbReference type="Proteomes" id="UP000238042">
    <property type="component" value="Unassembled WGS sequence"/>
</dbReference>
<evidence type="ECO:0000256" key="5">
    <source>
        <dbReference type="ARBA" id="ARBA00022692"/>
    </source>
</evidence>
<keyword evidence="4" id="KW-1003">Cell membrane</keyword>
<name>A0A2S8AEE3_9FLAO</name>
<evidence type="ECO:0000256" key="6">
    <source>
        <dbReference type="ARBA" id="ARBA00022989"/>
    </source>
</evidence>
<keyword evidence="6 8" id="KW-1133">Transmembrane helix</keyword>
<dbReference type="PANTHER" id="PTHR21716:SF53">
    <property type="entry name" value="PERMEASE PERM-RELATED"/>
    <property type="match status" value="1"/>
</dbReference>
<dbReference type="AlphaFoldDB" id="A0A2S8AEE3"/>
<dbReference type="PANTHER" id="PTHR21716">
    <property type="entry name" value="TRANSMEMBRANE PROTEIN"/>
    <property type="match status" value="1"/>
</dbReference>
<sequence>MNYKELSKGIISAVTVIALTVLLVFLLWKIRFILGYLFIAFALSLMGRPIMNFLNGKIRISKTISAFITILLMFSIFFAFLSLIIPLAIEQAGNLSLLDTNKLQASITEQIKIIDESLKNKHIYLFDGNYAKLLTPKYKFKIHQDTIQIGFSILSKIGISIFSIVFITFFFLREKDLFNKIIVGAAPTKDIKKVILALSNIKNLLTRYFLGICLQIFAMFILYLIILGSFRIENMIIIAIFCAFFNLIPYLGPLVGFFIINILSMSSMFTLGMDLNSQIFPNIIWISILYLIAQLIDNAVFQPLIYAKSVKSHPLEIFLVMLIFGVLFGAIGVIFAIPGYTVLRVILKSFFNRFRIVQAITKNI</sequence>
<comment type="subcellular location">
    <subcellularLocation>
        <location evidence="1">Cell membrane</location>
        <topology evidence="1">Multi-pass membrane protein</topology>
    </subcellularLocation>
</comment>
<evidence type="ECO:0000256" key="1">
    <source>
        <dbReference type="ARBA" id="ARBA00004651"/>
    </source>
</evidence>
<feature type="transmembrane region" description="Helical" evidence="8">
    <location>
        <begin position="149"/>
        <end position="172"/>
    </location>
</feature>
<evidence type="ECO:0000256" key="7">
    <source>
        <dbReference type="ARBA" id="ARBA00023136"/>
    </source>
</evidence>
<feature type="transmembrane region" description="Helical" evidence="8">
    <location>
        <begin position="9"/>
        <end position="28"/>
    </location>
</feature>
<dbReference type="Pfam" id="PF01594">
    <property type="entry name" value="AI-2E_transport"/>
    <property type="match status" value="1"/>
</dbReference>
<keyword evidence="5 8" id="KW-0812">Transmembrane</keyword>
<feature type="transmembrane region" description="Helical" evidence="8">
    <location>
        <begin position="283"/>
        <end position="305"/>
    </location>
</feature>
<feature type="transmembrane region" description="Helical" evidence="8">
    <location>
        <begin position="317"/>
        <end position="343"/>
    </location>
</feature>
<proteinExistence type="inferred from homology"/>
<feature type="transmembrane region" description="Helical" evidence="8">
    <location>
        <begin position="34"/>
        <end position="54"/>
    </location>
</feature>
<feature type="transmembrane region" description="Helical" evidence="8">
    <location>
        <begin position="208"/>
        <end position="230"/>
    </location>
</feature>
<accession>A0A2S8AEE3</accession>
<evidence type="ECO:0000313" key="10">
    <source>
        <dbReference type="Proteomes" id="UP000238042"/>
    </source>
</evidence>
<feature type="transmembrane region" description="Helical" evidence="8">
    <location>
        <begin position="236"/>
        <end position="263"/>
    </location>
</feature>
<organism evidence="9 10">
    <name type="scientific">Apibacter adventoris</name>
    <dbReference type="NCBI Taxonomy" id="1679466"/>
    <lineage>
        <taxon>Bacteria</taxon>
        <taxon>Pseudomonadati</taxon>
        <taxon>Bacteroidota</taxon>
        <taxon>Flavobacteriia</taxon>
        <taxon>Flavobacteriales</taxon>
        <taxon>Weeksellaceae</taxon>
        <taxon>Apibacter</taxon>
    </lineage>
</organism>
<reference evidence="9 10" key="1">
    <citation type="submission" date="2018-02" db="EMBL/GenBank/DDBJ databases">
        <title>Genome sequences of Apibacter spp., gut symbionts of Asian honey bees.</title>
        <authorList>
            <person name="Kwong W.K."/>
            <person name="Steele M.I."/>
            <person name="Moran N.A."/>
        </authorList>
    </citation>
    <scope>NUCLEOTIDE SEQUENCE [LARGE SCALE GENOMIC DNA]</scope>
    <source>
        <strain evidence="10">wkB301</strain>
    </source>
</reference>
<keyword evidence="10" id="KW-1185">Reference proteome</keyword>
<keyword evidence="3" id="KW-0813">Transport</keyword>
<comment type="caution">
    <text evidence="9">The sequence shown here is derived from an EMBL/GenBank/DDBJ whole genome shotgun (WGS) entry which is preliminary data.</text>
</comment>
<evidence type="ECO:0000256" key="8">
    <source>
        <dbReference type="SAM" id="Phobius"/>
    </source>
</evidence>
<dbReference type="GO" id="GO:0055085">
    <property type="term" value="P:transmembrane transport"/>
    <property type="evidence" value="ECO:0007669"/>
    <property type="project" value="TreeGrafter"/>
</dbReference>
<evidence type="ECO:0000256" key="4">
    <source>
        <dbReference type="ARBA" id="ARBA00022475"/>
    </source>
</evidence>
<dbReference type="RefSeq" id="WP_105246447.1">
    <property type="nucleotide sequence ID" value="NZ_PSZM01000034.1"/>
</dbReference>
<evidence type="ECO:0000256" key="2">
    <source>
        <dbReference type="ARBA" id="ARBA00009773"/>
    </source>
</evidence>
<dbReference type="GO" id="GO:0005886">
    <property type="term" value="C:plasma membrane"/>
    <property type="evidence" value="ECO:0007669"/>
    <property type="project" value="UniProtKB-SubCell"/>
</dbReference>
<dbReference type="InterPro" id="IPR002549">
    <property type="entry name" value="AI-2E-like"/>
</dbReference>
<dbReference type="OrthoDB" id="9793390at2"/>
<evidence type="ECO:0000313" key="9">
    <source>
        <dbReference type="EMBL" id="PQL93454.1"/>
    </source>
</evidence>
<evidence type="ECO:0000256" key="3">
    <source>
        <dbReference type="ARBA" id="ARBA00022448"/>
    </source>
</evidence>
<protein>
    <submittedName>
        <fullName evidence="9">AI-2E family transporter</fullName>
    </submittedName>
</protein>
<feature type="transmembrane region" description="Helical" evidence="8">
    <location>
        <begin position="66"/>
        <end position="89"/>
    </location>
</feature>